<dbReference type="GO" id="GO:0015627">
    <property type="term" value="C:type II protein secretion system complex"/>
    <property type="evidence" value="ECO:0007669"/>
    <property type="project" value="InterPro"/>
</dbReference>
<dbReference type="PROSITE" id="PS00409">
    <property type="entry name" value="PROKAR_NTER_METHYL"/>
    <property type="match status" value="1"/>
</dbReference>
<dbReference type="Gene3D" id="3.30.700.10">
    <property type="entry name" value="Glycoprotein, Type 4 Pilin"/>
    <property type="match status" value="1"/>
</dbReference>
<sequence length="311" mass="34208">MTSRIRAHHRGFTLVELLVVITIIGILAGLALVGINRARISVLNMIMKTEVSHIAQALDLYKENHGAYPPDGNTIATSDPTKRATLFTRHLSKMFPQRNGSIDYPTYIPATPVTPSILQQMINNGYVSPDGNTTSDYQFNQIDPSEAFVIFLMGFSPDVERPLTGPGERKPLFEFDRSRLVDPDKDGWWSYKGRYSESEYVYFNSKTYDDGAASPSVASYAPQIGGGTARPYGTIVNGNFVWAAPKTYQILLAGLDDNFGGNFTAANQMKLYPSGVQDTTNAPTSINYSLEDFDNIVNFGQSSTLGSDTDL</sequence>
<protein>
    <recommendedName>
        <fullName evidence="5">Prepilin-type cleavage/methylation domain-containing protein</fullName>
    </recommendedName>
</protein>
<dbReference type="InterPro" id="IPR012902">
    <property type="entry name" value="N_methyl_site"/>
</dbReference>
<evidence type="ECO:0000313" key="4">
    <source>
        <dbReference type="Proteomes" id="UP000239388"/>
    </source>
</evidence>
<dbReference type="Pfam" id="PF07963">
    <property type="entry name" value="N_methyl"/>
    <property type="match status" value="1"/>
</dbReference>
<keyword evidence="1" id="KW-0488">Methylation</keyword>
<dbReference type="SUPFAM" id="SSF54523">
    <property type="entry name" value="Pili subunits"/>
    <property type="match status" value="1"/>
</dbReference>
<comment type="caution">
    <text evidence="3">The sequence shown here is derived from an EMBL/GenBank/DDBJ whole genome shotgun (WGS) entry which is preliminary data.</text>
</comment>
<dbReference type="GO" id="GO:0015628">
    <property type="term" value="P:protein secretion by the type II secretion system"/>
    <property type="evidence" value="ECO:0007669"/>
    <property type="project" value="InterPro"/>
</dbReference>
<dbReference type="InterPro" id="IPR000983">
    <property type="entry name" value="Bac_GSPG_pilin"/>
</dbReference>
<evidence type="ECO:0000256" key="2">
    <source>
        <dbReference type="SAM" id="Phobius"/>
    </source>
</evidence>
<dbReference type="EMBL" id="PUIB01000011">
    <property type="protein sequence ID" value="PQO38162.1"/>
    <property type="molecule type" value="Genomic_DNA"/>
</dbReference>
<organism evidence="3 4">
    <name type="scientific">Blastopirellula marina</name>
    <dbReference type="NCBI Taxonomy" id="124"/>
    <lineage>
        <taxon>Bacteria</taxon>
        <taxon>Pseudomonadati</taxon>
        <taxon>Planctomycetota</taxon>
        <taxon>Planctomycetia</taxon>
        <taxon>Pirellulales</taxon>
        <taxon>Pirellulaceae</taxon>
        <taxon>Blastopirellula</taxon>
    </lineage>
</organism>
<keyword evidence="2" id="KW-0812">Transmembrane</keyword>
<gene>
    <name evidence="3" type="ORF">C5Y98_08795</name>
</gene>
<dbReference type="PRINTS" id="PR00813">
    <property type="entry name" value="BCTERIALGSPG"/>
</dbReference>
<proteinExistence type="predicted"/>
<dbReference type="OrthoDB" id="283383at2"/>
<evidence type="ECO:0000256" key="1">
    <source>
        <dbReference type="ARBA" id="ARBA00022481"/>
    </source>
</evidence>
<keyword evidence="2" id="KW-1133">Transmembrane helix</keyword>
<dbReference type="AlphaFoldDB" id="A0A2S8G142"/>
<keyword evidence="2" id="KW-0472">Membrane</keyword>
<name>A0A2S8G142_9BACT</name>
<dbReference type="RefSeq" id="WP_105353351.1">
    <property type="nucleotide sequence ID" value="NZ_PUIB01000011.1"/>
</dbReference>
<dbReference type="PANTHER" id="PTHR30093:SF2">
    <property type="entry name" value="TYPE II SECRETION SYSTEM PROTEIN H"/>
    <property type="match status" value="1"/>
</dbReference>
<evidence type="ECO:0000313" key="3">
    <source>
        <dbReference type="EMBL" id="PQO38162.1"/>
    </source>
</evidence>
<dbReference type="PANTHER" id="PTHR30093">
    <property type="entry name" value="GENERAL SECRETION PATHWAY PROTEIN G"/>
    <property type="match status" value="1"/>
</dbReference>
<dbReference type="NCBIfam" id="TIGR02532">
    <property type="entry name" value="IV_pilin_GFxxxE"/>
    <property type="match status" value="1"/>
</dbReference>
<dbReference type="Proteomes" id="UP000239388">
    <property type="component" value="Unassembled WGS sequence"/>
</dbReference>
<accession>A0A2S8G142</accession>
<feature type="transmembrane region" description="Helical" evidence="2">
    <location>
        <begin position="12"/>
        <end position="35"/>
    </location>
</feature>
<dbReference type="InterPro" id="IPR045584">
    <property type="entry name" value="Pilin-like"/>
</dbReference>
<reference evidence="3 4" key="1">
    <citation type="submission" date="2018-02" db="EMBL/GenBank/DDBJ databases">
        <title>Comparative genomes isolates from brazilian mangrove.</title>
        <authorList>
            <person name="Araujo J.E."/>
            <person name="Taketani R.G."/>
            <person name="Silva M.C.P."/>
            <person name="Loureco M.V."/>
            <person name="Andreote F.D."/>
        </authorList>
    </citation>
    <scope>NUCLEOTIDE SEQUENCE [LARGE SCALE GENOMIC DNA]</scope>
    <source>
        <strain evidence="3 4">NAP PRIS-MGV</strain>
    </source>
</reference>
<evidence type="ECO:0008006" key="5">
    <source>
        <dbReference type="Google" id="ProtNLM"/>
    </source>
</evidence>